<evidence type="ECO:0000313" key="2">
    <source>
        <dbReference type="EMBL" id="TQD98276.1"/>
    </source>
</evidence>
<dbReference type="EMBL" id="VIEB01000255">
    <property type="protein sequence ID" value="TQD98276.1"/>
    <property type="molecule type" value="Genomic_DNA"/>
</dbReference>
<dbReference type="AlphaFoldDB" id="A0A540MHP5"/>
<name>A0A540MHP5_MALBA</name>
<comment type="caution">
    <text evidence="2">The sequence shown here is derived from an EMBL/GenBank/DDBJ whole genome shotgun (WGS) entry which is preliminary data.</text>
</comment>
<gene>
    <name evidence="2" type="ORF">C1H46_016097</name>
</gene>
<proteinExistence type="predicted"/>
<dbReference type="Proteomes" id="UP000315295">
    <property type="component" value="Unassembled WGS sequence"/>
</dbReference>
<sequence>MHREIWGPKNLNPRQSTSTDSNGHRINQMHIYTYTYTDYICVYKCAEIADIGRNGSARRTVFEADGGVLDAEEVENAFVTYLVLGD</sequence>
<organism evidence="2 3">
    <name type="scientific">Malus baccata</name>
    <name type="common">Siberian crab apple</name>
    <name type="synonym">Pyrus baccata</name>
    <dbReference type="NCBI Taxonomy" id="106549"/>
    <lineage>
        <taxon>Eukaryota</taxon>
        <taxon>Viridiplantae</taxon>
        <taxon>Streptophyta</taxon>
        <taxon>Embryophyta</taxon>
        <taxon>Tracheophyta</taxon>
        <taxon>Spermatophyta</taxon>
        <taxon>Magnoliopsida</taxon>
        <taxon>eudicotyledons</taxon>
        <taxon>Gunneridae</taxon>
        <taxon>Pentapetalae</taxon>
        <taxon>rosids</taxon>
        <taxon>fabids</taxon>
        <taxon>Rosales</taxon>
        <taxon>Rosaceae</taxon>
        <taxon>Amygdaloideae</taxon>
        <taxon>Maleae</taxon>
        <taxon>Malus</taxon>
    </lineage>
</organism>
<accession>A0A540MHP5</accession>
<reference evidence="2 3" key="1">
    <citation type="journal article" date="2019" name="G3 (Bethesda)">
        <title>Sequencing of a Wild Apple (Malus baccata) Genome Unravels the Differences Between Cultivated and Wild Apple Species Regarding Disease Resistance and Cold Tolerance.</title>
        <authorList>
            <person name="Chen X."/>
        </authorList>
    </citation>
    <scope>NUCLEOTIDE SEQUENCE [LARGE SCALE GENOMIC DNA]</scope>
    <source>
        <strain evidence="3">cv. Shandingzi</strain>
        <tissue evidence="2">Leaves</tissue>
    </source>
</reference>
<keyword evidence="3" id="KW-1185">Reference proteome</keyword>
<feature type="region of interest" description="Disordered" evidence="1">
    <location>
        <begin position="1"/>
        <end position="23"/>
    </location>
</feature>
<evidence type="ECO:0000256" key="1">
    <source>
        <dbReference type="SAM" id="MobiDB-lite"/>
    </source>
</evidence>
<evidence type="ECO:0000313" key="3">
    <source>
        <dbReference type="Proteomes" id="UP000315295"/>
    </source>
</evidence>
<protein>
    <submittedName>
        <fullName evidence="2">Uncharacterized protein</fullName>
    </submittedName>
</protein>
<feature type="compositionally biased region" description="Polar residues" evidence="1">
    <location>
        <begin position="12"/>
        <end position="23"/>
    </location>
</feature>